<comment type="cofactor">
    <cofactor evidence="1">
        <name>FAD</name>
        <dbReference type="ChEBI" id="CHEBI:57692"/>
    </cofactor>
</comment>
<dbReference type="InterPro" id="IPR002937">
    <property type="entry name" value="Amino_oxidase"/>
</dbReference>
<dbReference type="NCBIfam" id="TIGR00562">
    <property type="entry name" value="proto_IX_ox"/>
    <property type="match status" value="1"/>
</dbReference>
<keyword evidence="4 8" id="KW-0560">Oxidoreductase</keyword>
<dbReference type="InterPro" id="IPR050464">
    <property type="entry name" value="Zeta_carotene_desat/Oxidored"/>
</dbReference>
<proteinExistence type="predicted"/>
<dbReference type="EMBL" id="AUZY01012094">
    <property type="protein sequence ID" value="EQD31525.1"/>
    <property type="molecule type" value="Genomic_DNA"/>
</dbReference>
<evidence type="ECO:0000256" key="3">
    <source>
        <dbReference type="ARBA" id="ARBA00022827"/>
    </source>
</evidence>
<protein>
    <submittedName>
        <fullName evidence="8">Protoporphyrinogen oxidase</fullName>
        <ecNumber evidence="8">1.3.3.4</ecNumber>
    </submittedName>
</protein>
<evidence type="ECO:0000256" key="6">
    <source>
        <dbReference type="ARBA" id="ARBA00023444"/>
    </source>
</evidence>
<dbReference type="SUPFAM" id="SSF54373">
    <property type="entry name" value="FAD-linked reductases, C-terminal domain"/>
    <property type="match status" value="1"/>
</dbReference>
<dbReference type="Gene3D" id="3.90.660.20">
    <property type="entry name" value="Protoporphyrinogen oxidase, mitochondrial, domain 2"/>
    <property type="match status" value="1"/>
</dbReference>
<dbReference type="GO" id="GO:0006783">
    <property type="term" value="P:heme biosynthetic process"/>
    <property type="evidence" value="ECO:0007669"/>
    <property type="project" value="UniProtKB-KW"/>
</dbReference>
<keyword evidence="2" id="KW-0285">Flavoprotein</keyword>
<comment type="pathway">
    <text evidence="6">Porphyrin-containing compound metabolism.</text>
</comment>
<feature type="domain" description="Amine oxidase" evidence="7">
    <location>
        <begin position="13"/>
        <end position="459"/>
    </location>
</feature>
<evidence type="ECO:0000256" key="2">
    <source>
        <dbReference type="ARBA" id="ARBA00022630"/>
    </source>
</evidence>
<keyword evidence="3" id="KW-0274">FAD</keyword>
<dbReference type="Gene3D" id="1.10.3110.10">
    <property type="entry name" value="protoporphyrinogen ix oxidase, domain 3"/>
    <property type="match status" value="1"/>
</dbReference>
<accession>T0ZNZ8</accession>
<dbReference type="PANTHER" id="PTHR42923">
    <property type="entry name" value="PROTOPORPHYRINOGEN OXIDASE"/>
    <property type="match status" value="1"/>
</dbReference>
<gene>
    <name evidence="8" type="ORF">B1B_18090</name>
</gene>
<dbReference type="GO" id="GO:0004729">
    <property type="term" value="F:oxygen-dependent protoporphyrinogen oxidase activity"/>
    <property type="evidence" value="ECO:0007669"/>
    <property type="project" value="UniProtKB-EC"/>
</dbReference>
<organism evidence="8">
    <name type="scientific">mine drainage metagenome</name>
    <dbReference type="NCBI Taxonomy" id="410659"/>
    <lineage>
        <taxon>unclassified sequences</taxon>
        <taxon>metagenomes</taxon>
        <taxon>ecological metagenomes</taxon>
    </lineage>
</organism>
<dbReference type="InterPro" id="IPR036188">
    <property type="entry name" value="FAD/NAD-bd_sf"/>
</dbReference>
<sequence length="475" mass="51038">MTRHVVILGGGVTGLAAAYRLRRTVPSPDDLAITLVERRSRLGGSIGTERHEGYLIESGVDSFFTLKAAAVELSGTLGLRGRLQGPAHRRVYVARRGRLVPLPEGLALLTTPRLGPMVRSPLLSMRGKARLAVEPLVPARRDHGDESLASFVRRRLGREALERIADPLVAGIHAGDPERLSMSSLLPQFLAYEREHGSVFRGLQAAARSRPARDPTLPGPFATFPNGMAELVDALVAQTPDVEWRPVTRALAVERGRQGSFEIPLDDGSALRSETVLLATPAPVSARLLEGLEPKLADALHAIPYASSAVIALAFPADACRPLDGSGLLVPRTEGVHLKACTWVSSKFEGRAPSGHVLLRAFYGGVREASVLDRPDDALADLAVQELTPLLSLRGPPEFARVHRWQNAHPQYDVHHMERVAAIESARTTVPGLFLAGSAYRGIGVPDCIEDADRAARGVSSFLSTEALAPMEVTA</sequence>
<comment type="caution">
    <text evidence="8">The sequence shown here is derived from an EMBL/GenBank/DDBJ whole genome shotgun (WGS) entry which is preliminary data.</text>
</comment>
<evidence type="ECO:0000313" key="8">
    <source>
        <dbReference type="EMBL" id="EQD31525.1"/>
    </source>
</evidence>
<reference evidence="8" key="2">
    <citation type="journal article" date="2014" name="ISME J.">
        <title>Microbial stratification in low pH oxic and suboxic macroscopic growths along an acid mine drainage.</title>
        <authorList>
            <person name="Mendez-Garcia C."/>
            <person name="Mesa V."/>
            <person name="Sprenger R.R."/>
            <person name="Richter M."/>
            <person name="Diez M.S."/>
            <person name="Solano J."/>
            <person name="Bargiela R."/>
            <person name="Golyshina O.V."/>
            <person name="Manteca A."/>
            <person name="Ramos J.L."/>
            <person name="Gallego J.R."/>
            <person name="Llorente I."/>
            <person name="Martins Dos Santos V.A."/>
            <person name="Jensen O.N."/>
            <person name="Pelaez A.I."/>
            <person name="Sanchez J."/>
            <person name="Ferrer M."/>
        </authorList>
    </citation>
    <scope>NUCLEOTIDE SEQUENCE</scope>
</reference>
<evidence type="ECO:0000256" key="4">
    <source>
        <dbReference type="ARBA" id="ARBA00023002"/>
    </source>
</evidence>
<keyword evidence="5" id="KW-0350">Heme biosynthesis</keyword>
<evidence type="ECO:0000259" key="7">
    <source>
        <dbReference type="Pfam" id="PF01593"/>
    </source>
</evidence>
<dbReference type="PANTHER" id="PTHR42923:SF3">
    <property type="entry name" value="PROTOPORPHYRINOGEN OXIDASE"/>
    <property type="match status" value="1"/>
</dbReference>
<evidence type="ECO:0000256" key="5">
    <source>
        <dbReference type="ARBA" id="ARBA00023133"/>
    </source>
</evidence>
<evidence type="ECO:0000256" key="1">
    <source>
        <dbReference type="ARBA" id="ARBA00001974"/>
    </source>
</evidence>
<dbReference type="AlphaFoldDB" id="T0ZNZ8"/>
<dbReference type="Pfam" id="PF01593">
    <property type="entry name" value="Amino_oxidase"/>
    <property type="match status" value="1"/>
</dbReference>
<dbReference type="PRINTS" id="PR00368">
    <property type="entry name" value="FADPNR"/>
</dbReference>
<dbReference type="InterPro" id="IPR004572">
    <property type="entry name" value="Protoporphyrinogen_oxidase"/>
</dbReference>
<dbReference type="SUPFAM" id="SSF51905">
    <property type="entry name" value="FAD/NAD(P)-binding domain"/>
    <property type="match status" value="1"/>
</dbReference>
<dbReference type="EC" id="1.3.3.4" evidence="8"/>
<reference evidence="8" key="1">
    <citation type="submission" date="2013-08" db="EMBL/GenBank/DDBJ databases">
        <authorList>
            <person name="Mendez C."/>
            <person name="Richter M."/>
            <person name="Ferrer M."/>
            <person name="Sanchez J."/>
        </authorList>
    </citation>
    <scope>NUCLEOTIDE SEQUENCE</scope>
</reference>
<dbReference type="Gene3D" id="3.50.50.60">
    <property type="entry name" value="FAD/NAD(P)-binding domain"/>
    <property type="match status" value="1"/>
</dbReference>
<name>T0ZNZ8_9ZZZZ</name>